<dbReference type="GO" id="GO:0000056">
    <property type="term" value="P:ribosomal small subunit export from nucleus"/>
    <property type="evidence" value="ECO:0007669"/>
    <property type="project" value="TreeGrafter"/>
</dbReference>
<dbReference type="InterPro" id="IPR007307">
    <property type="entry name" value="Ltv1"/>
</dbReference>
<dbReference type="EMBL" id="FN653027">
    <property type="protein sequence ID" value="CBY07857.1"/>
    <property type="molecule type" value="Genomic_DNA"/>
</dbReference>
<proteinExistence type="inferred from homology"/>
<dbReference type="PANTHER" id="PTHR21531">
    <property type="entry name" value="LOW-TEMPERATURE VIABILITY PROTEIN LTV1-RELATED"/>
    <property type="match status" value="1"/>
</dbReference>
<evidence type="ECO:0000256" key="3">
    <source>
        <dbReference type="SAM" id="MobiDB-lite"/>
    </source>
</evidence>
<dbReference type="Proteomes" id="UP000001307">
    <property type="component" value="Unassembled WGS sequence"/>
</dbReference>
<dbReference type="AlphaFoldDB" id="E4X6E6"/>
<evidence type="ECO:0000313" key="4">
    <source>
        <dbReference type="EMBL" id="CBY07857.1"/>
    </source>
</evidence>
<dbReference type="OrthoDB" id="5852896at2759"/>
<dbReference type="PANTHER" id="PTHR21531:SF0">
    <property type="entry name" value="PROTEIN LTV1 HOMOLOG"/>
    <property type="match status" value="1"/>
</dbReference>
<name>E4X6E6_OIKDI</name>
<evidence type="ECO:0000313" key="5">
    <source>
        <dbReference type="Proteomes" id="UP000001307"/>
    </source>
</evidence>
<reference evidence="4" key="1">
    <citation type="journal article" date="2010" name="Science">
        <title>Plasticity of animal genome architecture unmasked by rapid evolution of a pelagic tunicate.</title>
        <authorList>
            <person name="Denoeud F."/>
            <person name="Henriet S."/>
            <person name="Mungpakdee S."/>
            <person name="Aury J.M."/>
            <person name="Da Silva C."/>
            <person name="Brinkmann H."/>
            <person name="Mikhaleva J."/>
            <person name="Olsen L.C."/>
            <person name="Jubin C."/>
            <person name="Canestro C."/>
            <person name="Bouquet J.M."/>
            <person name="Danks G."/>
            <person name="Poulain J."/>
            <person name="Campsteijn C."/>
            <person name="Adamski M."/>
            <person name="Cross I."/>
            <person name="Yadetie F."/>
            <person name="Muffato M."/>
            <person name="Louis A."/>
            <person name="Butcher S."/>
            <person name="Tsagkogeorga G."/>
            <person name="Konrad A."/>
            <person name="Singh S."/>
            <person name="Jensen M.F."/>
            <person name="Cong E.H."/>
            <person name="Eikeseth-Otteraa H."/>
            <person name="Noel B."/>
            <person name="Anthouard V."/>
            <person name="Porcel B.M."/>
            <person name="Kachouri-Lafond R."/>
            <person name="Nishino A."/>
            <person name="Ugolini M."/>
            <person name="Chourrout P."/>
            <person name="Nishida H."/>
            <person name="Aasland R."/>
            <person name="Huzurbazar S."/>
            <person name="Westhof E."/>
            <person name="Delsuc F."/>
            <person name="Lehrach H."/>
            <person name="Reinhardt R."/>
            <person name="Weissenbach J."/>
            <person name="Roy S.W."/>
            <person name="Artiguenave F."/>
            <person name="Postlethwait J.H."/>
            <person name="Manak J.R."/>
            <person name="Thompson E.M."/>
            <person name="Jaillon O."/>
            <person name="Du Pasquier L."/>
            <person name="Boudinot P."/>
            <person name="Liberles D.A."/>
            <person name="Volff J.N."/>
            <person name="Philippe H."/>
            <person name="Lenhard B."/>
            <person name="Roest Crollius H."/>
            <person name="Wincker P."/>
            <person name="Chourrout D."/>
        </authorList>
    </citation>
    <scope>NUCLEOTIDE SEQUENCE [LARGE SCALE GENOMIC DNA]</scope>
</reference>
<evidence type="ECO:0000256" key="2">
    <source>
        <dbReference type="ARBA" id="ARBA00021561"/>
    </source>
</evidence>
<dbReference type="FunCoup" id="E4X6E6">
    <property type="interactions" value="182"/>
</dbReference>
<protein>
    <recommendedName>
        <fullName evidence="2">Protein LTV1 homolog</fullName>
    </recommendedName>
</protein>
<dbReference type="GO" id="GO:0005829">
    <property type="term" value="C:cytosol"/>
    <property type="evidence" value="ECO:0007669"/>
    <property type="project" value="TreeGrafter"/>
</dbReference>
<feature type="region of interest" description="Disordered" evidence="3">
    <location>
        <begin position="442"/>
        <end position="488"/>
    </location>
</feature>
<dbReference type="InParanoid" id="E4X6E6"/>
<accession>E4X6E6</accession>
<feature type="compositionally biased region" description="Basic and acidic residues" evidence="3">
    <location>
        <begin position="459"/>
        <end position="488"/>
    </location>
</feature>
<organism evidence="4">
    <name type="scientific">Oikopleura dioica</name>
    <name type="common">Tunicate</name>
    <dbReference type="NCBI Taxonomy" id="34765"/>
    <lineage>
        <taxon>Eukaryota</taxon>
        <taxon>Metazoa</taxon>
        <taxon>Chordata</taxon>
        <taxon>Tunicata</taxon>
        <taxon>Appendicularia</taxon>
        <taxon>Copelata</taxon>
        <taxon>Oikopleuridae</taxon>
        <taxon>Oikopleura</taxon>
    </lineage>
</organism>
<sequence length="511" mass="58665">MPRGKEGKANRAFIKPGEGKKFRLVNRSIRDLAGFAPGAGQHVLAPIGETAEDLSVEEMKELERTHGLEFDDNYNYMQHLRERSREAVVWESADQQSQFSLASGMSGMSRASRRSRFSTMSKLSRVSNPSKVGVLFESDMELPDNHFQELAAEQYELNLDVDPEVAAHLEDQDCDDIALDPDDDECEMFDEMIAQAREQGSDDEFDEMHGTGETIGASDPAIVWQRFLESTGAYGGDEQRTMDEEEELYDDFNSDNEAQFSDDEDDKQTRFTAYSMTSSIMRRNQNLQNLDENFEGYFAQFDDEELGDMPQKDLDQNELDHDSKLLENAIQADYKEFKGEVRYGEGVNNMIDLAKKLNMAEDVRRYMANRGESDSDEEMPELVEVEAKPKWDCESIISTYSNLYNRPKVVADDGFSVKSKLKQKRGSRKVMFGSALKELEDKYQEERSEMRASAPQARNKSETKEEKKLRKQLVKEAKRERREEKKETKIAFAHEFRQVAKRDKGNSVKLH</sequence>
<comment type="similarity">
    <text evidence="1">Belongs to the LTV1 family.</text>
</comment>
<gene>
    <name evidence="4" type="ORF">GSOID_T00003213001</name>
</gene>
<dbReference type="GO" id="GO:0005634">
    <property type="term" value="C:nucleus"/>
    <property type="evidence" value="ECO:0007669"/>
    <property type="project" value="TreeGrafter"/>
</dbReference>
<dbReference type="GO" id="GO:0042274">
    <property type="term" value="P:ribosomal small subunit biogenesis"/>
    <property type="evidence" value="ECO:0007669"/>
    <property type="project" value="InterPro"/>
</dbReference>
<evidence type="ECO:0000256" key="1">
    <source>
        <dbReference type="ARBA" id="ARBA00009078"/>
    </source>
</evidence>
<keyword evidence="5" id="KW-1185">Reference proteome</keyword>
<dbReference type="GO" id="GO:0030688">
    <property type="term" value="C:preribosome, small subunit precursor"/>
    <property type="evidence" value="ECO:0007669"/>
    <property type="project" value="TreeGrafter"/>
</dbReference>
<dbReference type="Pfam" id="PF04180">
    <property type="entry name" value="LTV"/>
    <property type="match status" value="1"/>
</dbReference>